<dbReference type="InterPro" id="IPR011990">
    <property type="entry name" value="TPR-like_helical_dom_sf"/>
</dbReference>
<dbReference type="Pfam" id="PF13374">
    <property type="entry name" value="TPR_10"/>
    <property type="match status" value="1"/>
</dbReference>
<proteinExistence type="predicted"/>
<sequence>MVSLAPLRRDISSNRFGDYAMVNQGDFHYQPPHRPARAAVRAIPYPRNEGISTQKTYKMHKLVQEAVQYRLNMKRLNEMAAKEDDQDGYKEMKAEMGDWAEVSGKKVDIAELLSRVSYFLYERGRWREKEPVDERALDLRQEVLGEKHPDAISSMASLAMTYHAQGHHSKAESMQVQVLDLRQEVLGEKHPDTLQAMHSLATTWHACGRGDDALSLMNQCLQRQQSVLGPDHLLTIKSAKSLAQWQQRRSHKVRSFIKRTLAVLKL</sequence>
<protein>
    <recommendedName>
        <fullName evidence="3">Kinesin light chain</fullName>
    </recommendedName>
</protein>
<dbReference type="AlphaFoldDB" id="A0A084AJ17"/>
<dbReference type="EMBL" id="KL648706">
    <property type="protein sequence ID" value="KEY65296.1"/>
    <property type="molecule type" value="Genomic_DNA"/>
</dbReference>
<evidence type="ECO:0008006" key="3">
    <source>
        <dbReference type="Google" id="ProtNLM"/>
    </source>
</evidence>
<evidence type="ECO:0000313" key="1">
    <source>
        <dbReference type="EMBL" id="KEY65296.1"/>
    </source>
</evidence>
<reference evidence="1 2" key="1">
    <citation type="journal article" date="2014" name="BMC Genomics">
        <title>Comparative genome sequencing reveals chemotype-specific gene clusters in the toxigenic black mold Stachybotrys.</title>
        <authorList>
            <person name="Semeiks J."/>
            <person name="Borek D."/>
            <person name="Otwinowski Z."/>
            <person name="Grishin N.V."/>
        </authorList>
    </citation>
    <scope>NUCLEOTIDE SEQUENCE [LARGE SCALE GENOMIC DNA]</scope>
    <source>
        <strain evidence="2">CBS 109288 / IBT 7711</strain>
    </source>
</reference>
<accession>A0A084AJ17</accession>
<organism evidence="1 2">
    <name type="scientific">Stachybotrys chartarum (strain CBS 109288 / IBT 7711)</name>
    <name type="common">Toxic black mold</name>
    <name type="synonym">Stilbospora chartarum</name>
    <dbReference type="NCBI Taxonomy" id="1280523"/>
    <lineage>
        <taxon>Eukaryota</taxon>
        <taxon>Fungi</taxon>
        <taxon>Dikarya</taxon>
        <taxon>Ascomycota</taxon>
        <taxon>Pezizomycotina</taxon>
        <taxon>Sordariomycetes</taxon>
        <taxon>Hypocreomycetidae</taxon>
        <taxon>Hypocreales</taxon>
        <taxon>Stachybotryaceae</taxon>
        <taxon>Stachybotrys</taxon>
    </lineage>
</organism>
<dbReference type="HOGENOM" id="CLU_1046532_0_0_1"/>
<dbReference type="PANTHER" id="PTHR46082:SF6">
    <property type="entry name" value="AAA+ ATPASE DOMAIN-CONTAINING PROTEIN-RELATED"/>
    <property type="match status" value="1"/>
</dbReference>
<dbReference type="Pfam" id="PF13424">
    <property type="entry name" value="TPR_12"/>
    <property type="match status" value="1"/>
</dbReference>
<dbReference type="InterPro" id="IPR053137">
    <property type="entry name" value="NLR-like"/>
</dbReference>
<dbReference type="Gene3D" id="1.25.40.10">
    <property type="entry name" value="Tetratricopeptide repeat domain"/>
    <property type="match status" value="1"/>
</dbReference>
<evidence type="ECO:0000313" key="2">
    <source>
        <dbReference type="Proteomes" id="UP000028045"/>
    </source>
</evidence>
<gene>
    <name evidence="1" type="ORF">S7711_01813</name>
</gene>
<dbReference type="Proteomes" id="UP000028045">
    <property type="component" value="Unassembled WGS sequence"/>
</dbReference>
<keyword evidence="2" id="KW-1185">Reference proteome</keyword>
<dbReference type="SUPFAM" id="SSF48452">
    <property type="entry name" value="TPR-like"/>
    <property type="match status" value="1"/>
</dbReference>
<name>A0A084AJ17_STACB</name>
<dbReference type="OrthoDB" id="5390606at2759"/>
<dbReference type="PANTHER" id="PTHR46082">
    <property type="entry name" value="ATP/GTP-BINDING PROTEIN-RELATED"/>
    <property type="match status" value="1"/>
</dbReference>